<gene>
    <name evidence="1" type="ORF">G2W53_018035</name>
</gene>
<sequence>MENVHPIKIGNNRLDCESELSRRLRLQRRIVVNHDGESELTMRPSSCFGFGVFSSN</sequence>
<comment type="caution">
    <text evidence="1">The sequence shown here is derived from an EMBL/GenBank/DDBJ whole genome shotgun (WGS) entry which is preliminary data.</text>
</comment>
<proteinExistence type="predicted"/>
<dbReference type="Proteomes" id="UP000634136">
    <property type="component" value="Unassembled WGS sequence"/>
</dbReference>
<protein>
    <submittedName>
        <fullName evidence="1">Uncharacterized protein</fullName>
    </submittedName>
</protein>
<dbReference type="AlphaFoldDB" id="A0A834TTV5"/>
<accession>A0A834TTV5</accession>
<reference evidence="1" key="1">
    <citation type="submission" date="2020-09" db="EMBL/GenBank/DDBJ databases">
        <title>Genome-Enabled Discovery of Anthraquinone Biosynthesis in Senna tora.</title>
        <authorList>
            <person name="Kang S.-H."/>
            <person name="Pandey R.P."/>
            <person name="Lee C.-M."/>
            <person name="Sim J.-S."/>
            <person name="Jeong J.-T."/>
            <person name="Choi B.-S."/>
            <person name="Jung M."/>
            <person name="Ginzburg D."/>
            <person name="Zhao K."/>
            <person name="Won S.Y."/>
            <person name="Oh T.-J."/>
            <person name="Yu Y."/>
            <person name="Kim N.-H."/>
            <person name="Lee O.R."/>
            <person name="Lee T.-H."/>
            <person name="Bashyal P."/>
            <person name="Kim T.-S."/>
            <person name="Lee W.-H."/>
            <person name="Kawkins C."/>
            <person name="Kim C.-K."/>
            <person name="Kim J.S."/>
            <person name="Ahn B.O."/>
            <person name="Rhee S.Y."/>
            <person name="Sohng J.K."/>
        </authorList>
    </citation>
    <scope>NUCLEOTIDE SEQUENCE</scope>
    <source>
        <tissue evidence="1">Leaf</tissue>
    </source>
</reference>
<evidence type="ECO:0000313" key="2">
    <source>
        <dbReference type="Proteomes" id="UP000634136"/>
    </source>
</evidence>
<evidence type="ECO:0000313" key="1">
    <source>
        <dbReference type="EMBL" id="KAF7826871.1"/>
    </source>
</evidence>
<keyword evidence="2" id="KW-1185">Reference proteome</keyword>
<dbReference type="EMBL" id="JAAIUW010000006">
    <property type="protein sequence ID" value="KAF7826871.1"/>
    <property type="molecule type" value="Genomic_DNA"/>
</dbReference>
<organism evidence="1 2">
    <name type="scientific">Senna tora</name>
    <dbReference type="NCBI Taxonomy" id="362788"/>
    <lineage>
        <taxon>Eukaryota</taxon>
        <taxon>Viridiplantae</taxon>
        <taxon>Streptophyta</taxon>
        <taxon>Embryophyta</taxon>
        <taxon>Tracheophyta</taxon>
        <taxon>Spermatophyta</taxon>
        <taxon>Magnoliopsida</taxon>
        <taxon>eudicotyledons</taxon>
        <taxon>Gunneridae</taxon>
        <taxon>Pentapetalae</taxon>
        <taxon>rosids</taxon>
        <taxon>fabids</taxon>
        <taxon>Fabales</taxon>
        <taxon>Fabaceae</taxon>
        <taxon>Caesalpinioideae</taxon>
        <taxon>Cassia clade</taxon>
        <taxon>Senna</taxon>
    </lineage>
</organism>
<name>A0A834TTV5_9FABA</name>